<sequence length="87" mass="10260">MRKFCKWLMNNPQQQQRYEHHVIHVPYNVHTVHHHHVKKVVVPVPIVKKVVVAPIIHEPIIGHIVPVRNINTLAKYIVVMISLLRYS</sequence>
<gene>
    <name evidence="1" type="ORF">QE152_g37209</name>
</gene>
<evidence type="ECO:0000313" key="1">
    <source>
        <dbReference type="EMBL" id="KAK9686413.1"/>
    </source>
</evidence>
<dbReference type="Proteomes" id="UP001458880">
    <property type="component" value="Unassembled WGS sequence"/>
</dbReference>
<proteinExistence type="predicted"/>
<dbReference type="EMBL" id="JASPKY010000708">
    <property type="protein sequence ID" value="KAK9686413.1"/>
    <property type="molecule type" value="Genomic_DNA"/>
</dbReference>
<protein>
    <submittedName>
        <fullName evidence="1">Uncharacterized protein</fullName>
    </submittedName>
</protein>
<dbReference type="AlphaFoldDB" id="A0AAW1IAM1"/>
<comment type="caution">
    <text evidence="1">The sequence shown here is derived from an EMBL/GenBank/DDBJ whole genome shotgun (WGS) entry which is preliminary data.</text>
</comment>
<keyword evidence="2" id="KW-1185">Reference proteome</keyword>
<accession>A0AAW1IAM1</accession>
<reference evidence="1 2" key="1">
    <citation type="journal article" date="2024" name="BMC Genomics">
        <title>De novo assembly and annotation of Popillia japonica's genome with initial clues to its potential as an invasive pest.</title>
        <authorList>
            <person name="Cucini C."/>
            <person name="Boschi S."/>
            <person name="Funari R."/>
            <person name="Cardaioli E."/>
            <person name="Iannotti N."/>
            <person name="Marturano G."/>
            <person name="Paoli F."/>
            <person name="Bruttini M."/>
            <person name="Carapelli A."/>
            <person name="Frati F."/>
            <person name="Nardi F."/>
        </authorList>
    </citation>
    <scope>NUCLEOTIDE SEQUENCE [LARGE SCALE GENOMIC DNA]</scope>
    <source>
        <strain evidence="1">DMR45628</strain>
    </source>
</reference>
<organism evidence="1 2">
    <name type="scientific">Popillia japonica</name>
    <name type="common">Japanese beetle</name>
    <dbReference type="NCBI Taxonomy" id="7064"/>
    <lineage>
        <taxon>Eukaryota</taxon>
        <taxon>Metazoa</taxon>
        <taxon>Ecdysozoa</taxon>
        <taxon>Arthropoda</taxon>
        <taxon>Hexapoda</taxon>
        <taxon>Insecta</taxon>
        <taxon>Pterygota</taxon>
        <taxon>Neoptera</taxon>
        <taxon>Endopterygota</taxon>
        <taxon>Coleoptera</taxon>
        <taxon>Polyphaga</taxon>
        <taxon>Scarabaeiformia</taxon>
        <taxon>Scarabaeidae</taxon>
        <taxon>Rutelinae</taxon>
        <taxon>Popillia</taxon>
    </lineage>
</organism>
<evidence type="ECO:0000313" key="2">
    <source>
        <dbReference type="Proteomes" id="UP001458880"/>
    </source>
</evidence>
<name>A0AAW1IAM1_POPJA</name>